<dbReference type="Proteomes" id="UP000275078">
    <property type="component" value="Unassembled WGS sequence"/>
</dbReference>
<evidence type="ECO:0000313" key="2">
    <source>
        <dbReference type="Proteomes" id="UP000275078"/>
    </source>
</evidence>
<keyword evidence="2" id="KW-1185">Reference proteome</keyword>
<protein>
    <submittedName>
        <fullName evidence="1">Uncharacterized protein</fullName>
    </submittedName>
</protein>
<accession>A0A3N4HQ68</accession>
<reference evidence="1 2" key="1">
    <citation type="journal article" date="2018" name="Nat. Ecol. Evol.">
        <title>Pezizomycetes genomes reveal the molecular basis of ectomycorrhizal truffle lifestyle.</title>
        <authorList>
            <person name="Murat C."/>
            <person name="Payen T."/>
            <person name="Noel B."/>
            <person name="Kuo A."/>
            <person name="Morin E."/>
            <person name="Chen J."/>
            <person name="Kohler A."/>
            <person name="Krizsan K."/>
            <person name="Balestrini R."/>
            <person name="Da Silva C."/>
            <person name="Montanini B."/>
            <person name="Hainaut M."/>
            <person name="Levati E."/>
            <person name="Barry K.W."/>
            <person name="Belfiori B."/>
            <person name="Cichocki N."/>
            <person name="Clum A."/>
            <person name="Dockter R.B."/>
            <person name="Fauchery L."/>
            <person name="Guy J."/>
            <person name="Iotti M."/>
            <person name="Le Tacon F."/>
            <person name="Lindquist E.A."/>
            <person name="Lipzen A."/>
            <person name="Malagnac F."/>
            <person name="Mello A."/>
            <person name="Molinier V."/>
            <person name="Miyauchi S."/>
            <person name="Poulain J."/>
            <person name="Riccioni C."/>
            <person name="Rubini A."/>
            <person name="Sitrit Y."/>
            <person name="Splivallo R."/>
            <person name="Traeger S."/>
            <person name="Wang M."/>
            <person name="Zifcakova L."/>
            <person name="Wipf D."/>
            <person name="Zambonelli A."/>
            <person name="Paolocci F."/>
            <person name="Nowrousian M."/>
            <person name="Ottonello S."/>
            <person name="Baldrian P."/>
            <person name="Spatafora J.W."/>
            <person name="Henrissat B."/>
            <person name="Nagy L.G."/>
            <person name="Aury J.M."/>
            <person name="Wincker P."/>
            <person name="Grigoriev I.V."/>
            <person name="Bonfante P."/>
            <person name="Martin F.M."/>
        </authorList>
    </citation>
    <scope>NUCLEOTIDE SEQUENCE [LARGE SCALE GENOMIC DNA]</scope>
    <source>
        <strain evidence="1 2">RN42</strain>
    </source>
</reference>
<dbReference type="EMBL" id="ML119755">
    <property type="protein sequence ID" value="RPA75859.1"/>
    <property type="molecule type" value="Genomic_DNA"/>
</dbReference>
<name>A0A3N4HQ68_ASCIM</name>
<organism evidence="1 2">
    <name type="scientific">Ascobolus immersus RN42</name>
    <dbReference type="NCBI Taxonomy" id="1160509"/>
    <lineage>
        <taxon>Eukaryota</taxon>
        <taxon>Fungi</taxon>
        <taxon>Dikarya</taxon>
        <taxon>Ascomycota</taxon>
        <taxon>Pezizomycotina</taxon>
        <taxon>Pezizomycetes</taxon>
        <taxon>Pezizales</taxon>
        <taxon>Ascobolaceae</taxon>
        <taxon>Ascobolus</taxon>
    </lineage>
</organism>
<dbReference type="AlphaFoldDB" id="A0A3N4HQ68"/>
<evidence type="ECO:0000313" key="1">
    <source>
        <dbReference type="EMBL" id="RPA75859.1"/>
    </source>
</evidence>
<proteinExistence type="predicted"/>
<sequence length="274" mass="30043">MCGVAATFSARNDLSLTIPQHVSHLSLLSLLPPFSPPSTPSSTPPSIPPLSLTICSTTLLTFSSNVSHRHSRPPLLLQHFPTKVVGDRLNRLYRCLGQSFSSCSAPRRKVSIQVLFCSLCPLRSPTTRVHDVPALSSSSPPSFSPPFSFSSPISQPKSLVIFAAVSISPHWSSRLVLLFDSSTLLYLFARYDHPPTSTRSALVTLSLPPALLLEESQEVLSSPSLSFDHKQHTITNRLAKLDRPDSRVLARSASTRLPSILKHPVRCRAVRLER</sequence>
<gene>
    <name evidence="1" type="ORF">BJ508DRAFT_15043</name>
</gene>